<feature type="domain" description="Core Histone H2A/H2B/H3" evidence="3">
    <location>
        <begin position="51"/>
        <end position="123"/>
    </location>
</feature>
<dbReference type="PRINTS" id="PR00621">
    <property type="entry name" value="HISTONEH2B"/>
</dbReference>
<dbReference type="InterPro" id="IPR009072">
    <property type="entry name" value="Histone-fold"/>
</dbReference>
<evidence type="ECO:0000256" key="1">
    <source>
        <dbReference type="ARBA" id="ARBA00006846"/>
    </source>
</evidence>
<reference evidence="4 5" key="1">
    <citation type="submission" date="2020-07" db="EMBL/GenBank/DDBJ databases">
        <title>Comparative genomics of pyrophilous fungi reveals a link between fire events and developmental genes.</title>
        <authorList>
            <consortium name="DOE Joint Genome Institute"/>
            <person name="Steindorff A.S."/>
            <person name="Carver A."/>
            <person name="Calhoun S."/>
            <person name="Stillman K."/>
            <person name="Liu H."/>
            <person name="Lipzen A."/>
            <person name="Pangilinan J."/>
            <person name="Labutti K."/>
            <person name="Bruns T.D."/>
            <person name="Grigoriev I.V."/>
        </authorList>
    </citation>
    <scope>NUCLEOTIDE SEQUENCE [LARGE SCALE GENOMIC DNA]</scope>
    <source>
        <strain evidence="4 5">CBS 144469</strain>
    </source>
</reference>
<dbReference type="GO" id="GO:0003677">
    <property type="term" value="F:DNA binding"/>
    <property type="evidence" value="ECO:0007669"/>
    <property type="project" value="InterPro"/>
</dbReference>
<accession>A0A8H6IHA6</accession>
<dbReference type="GO" id="GO:0046982">
    <property type="term" value="F:protein heterodimerization activity"/>
    <property type="evidence" value="ECO:0007669"/>
    <property type="project" value="InterPro"/>
</dbReference>
<dbReference type="Pfam" id="PF00125">
    <property type="entry name" value="Histone"/>
    <property type="match status" value="1"/>
</dbReference>
<protein>
    <submittedName>
        <fullName evidence="4">Histone-fold-containing protein</fullName>
    </submittedName>
</protein>
<dbReference type="SUPFAM" id="SSF47113">
    <property type="entry name" value="Histone-fold"/>
    <property type="match status" value="1"/>
</dbReference>
<evidence type="ECO:0000256" key="2">
    <source>
        <dbReference type="SAM" id="MobiDB-lite"/>
    </source>
</evidence>
<feature type="region of interest" description="Disordered" evidence="2">
    <location>
        <begin position="32"/>
        <end position="53"/>
    </location>
</feature>
<comment type="similarity">
    <text evidence="1">Belongs to the histone H2B family.</text>
</comment>
<dbReference type="GO" id="GO:0030527">
    <property type="term" value="F:structural constituent of chromatin"/>
    <property type="evidence" value="ECO:0007669"/>
    <property type="project" value="InterPro"/>
</dbReference>
<evidence type="ECO:0000313" key="5">
    <source>
        <dbReference type="Proteomes" id="UP000521943"/>
    </source>
</evidence>
<comment type="caution">
    <text evidence="4">The sequence shown here is derived from an EMBL/GenBank/DDBJ whole genome shotgun (WGS) entry which is preliminary data.</text>
</comment>
<dbReference type="GO" id="GO:0000786">
    <property type="term" value="C:nucleosome"/>
    <property type="evidence" value="ECO:0007669"/>
    <property type="project" value="InterPro"/>
</dbReference>
<gene>
    <name evidence="4" type="ORF">DFP72DRAFT_840506</name>
</gene>
<dbReference type="AlphaFoldDB" id="A0A8H6IHA6"/>
<evidence type="ECO:0000313" key="4">
    <source>
        <dbReference type="EMBL" id="KAF6764444.1"/>
    </source>
</evidence>
<keyword evidence="5" id="KW-1185">Reference proteome</keyword>
<dbReference type="PANTHER" id="PTHR23428">
    <property type="entry name" value="HISTONE H2B"/>
    <property type="match status" value="1"/>
</dbReference>
<dbReference type="CDD" id="cd22910">
    <property type="entry name" value="HFD_H2B"/>
    <property type="match status" value="1"/>
</dbReference>
<name>A0A8H6IHA6_9AGAR</name>
<proteinExistence type="inferred from homology"/>
<dbReference type="EMBL" id="JACGCI010000004">
    <property type="protein sequence ID" value="KAF6764444.1"/>
    <property type="molecule type" value="Genomic_DNA"/>
</dbReference>
<feature type="compositionally biased region" description="Basic residues" evidence="2">
    <location>
        <begin position="40"/>
        <end position="53"/>
    </location>
</feature>
<dbReference type="SMART" id="SM00427">
    <property type="entry name" value="H2B"/>
    <property type="match status" value="1"/>
</dbReference>
<evidence type="ECO:0000259" key="3">
    <source>
        <dbReference type="Pfam" id="PF00125"/>
    </source>
</evidence>
<dbReference type="InterPro" id="IPR007125">
    <property type="entry name" value="H2A/H2B/H3"/>
</dbReference>
<organism evidence="4 5">
    <name type="scientific">Ephemerocybe angulata</name>
    <dbReference type="NCBI Taxonomy" id="980116"/>
    <lineage>
        <taxon>Eukaryota</taxon>
        <taxon>Fungi</taxon>
        <taxon>Dikarya</taxon>
        <taxon>Basidiomycota</taxon>
        <taxon>Agaricomycotina</taxon>
        <taxon>Agaricomycetes</taxon>
        <taxon>Agaricomycetidae</taxon>
        <taxon>Agaricales</taxon>
        <taxon>Agaricineae</taxon>
        <taxon>Psathyrellaceae</taxon>
        <taxon>Ephemerocybe</taxon>
    </lineage>
</organism>
<dbReference type="Gene3D" id="1.10.20.10">
    <property type="entry name" value="Histone, subunit A"/>
    <property type="match status" value="1"/>
</dbReference>
<dbReference type="Proteomes" id="UP000521943">
    <property type="component" value="Unassembled WGS sequence"/>
</dbReference>
<dbReference type="InterPro" id="IPR000558">
    <property type="entry name" value="Histone_H2B"/>
</dbReference>
<dbReference type="OrthoDB" id="1166527at2759"/>
<sequence length="149" mass="16496">MPMKSPVRRPRGYIPPSPAWLTPSRRHYSWESSSIEDRVRKPKPVHASRKYSAKRKSGLTTRVSYAKVLEEIHPTLTLSRDSTSALDDFLEIVFHRIAATASELASTSAKTTISANEIQTAVRVLFPATLAEHAISEGTKAVIAVRAND</sequence>